<evidence type="ECO:0000256" key="1">
    <source>
        <dbReference type="ARBA" id="ARBA00004651"/>
    </source>
</evidence>
<dbReference type="OrthoDB" id="9762978at2"/>
<feature type="transmembrane region" description="Helical" evidence="9">
    <location>
        <begin position="49"/>
        <end position="66"/>
    </location>
</feature>
<feature type="transmembrane region" description="Helical" evidence="9">
    <location>
        <begin position="307"/>
        <end position="333"/>
    </location>
</feature>
<feature type="transmembrane region" description="Helical" evidence="9">
    <location>
        <begin position="124"/>
        <end position="155"/>
    </location>
</feature>
<keyword evidence="12" id="KW-1185">Reference proteome</keyword>
<dbReference type="GO" id="GO:0005886">
    <property type="term" value="C:plasma membrane"/>
    <property type="evidence" value="ECO:0007669"/>
    <property type="project" value="UniProtKB-SubCell"/>
</dbReference>
<dbReference type="PANTHER" id="PTHR33451">
    <property type="entry name" value="MALATE-2H(+)/NA(+)-LACTATE ANTIPORTER"/>
    <property type="match status" value="1"/>
</dbReference>
<feature type="domain" description="Na+/H+ antiporter NhaC-like C-terminal" evidence="10">
    <location>
        <begin position="16"/>
        <end position="226"/>
    </location>
</feature>
<keyword evidence="3" id="KW-0050">Antiport</keyword>
<keyword evidence="6 9" id="KW-1133">Transmembrane helix</keyword>
<keyword evidence="7 9" id="KW-0472">Membrane</keyword>
<dbReference type="EMBL" id="PTJO01000004">
    <property type="protein sequence ID" value="RNE49071.1"/>
    <property type="molecule type" value="Genomic_DNA"/>
</dbReference>
<feature type="transmembrane region" description="Helical" evidence="9">
    <location>
        <begin position="266"/>
        <end position="287"/>
    </location>
</feature>
<dbReference type="Proteomes" id="UP000266975">
    <property type="component" value="Unassembled WGS sequence"/>
</dbReference>
<feature type="transmembrane region" description="Helical" evidence="9">
    <location>
        <begin position="208"/>
        <end position="228"/>
    </location>
</feature>
<evidence type="ECO:0000256" key="4">
    <source>
        <dbReference type="ARBA" id="ARBA00022475"/>
    </source>
</evidence>
<reference evidence="11 12" key="1">
    <citation type="submission" date="2018-02" db="EMBL/GenBank/DDBJ databases">
        <title>Corynebacterium alimpuense sp. nov., a marine obligate actinomycete isolated from sediments of Valparaiso bay, Chile.</title>
        <authorList>
            <person name="Claverias F."/>
            <person name="Gonzales-Siles L."/>
            <person name="Salva-Serra F."/>
            <person name="Inganaes E."/>
            <person name="Molin K."/>
            <person name="Cumsille A."/>
            <person name="Undabarrena A."/>
            <person name="Couve E."/>
            <person name="Moore E.R.B."/>
            <person name="Gomila M."/>
            <person name="Camara B."/>
        </authorList>
    </citation>
    <scope>NUCLEOTIDE SEQUENCE [LARGE SCALE GENOMIC DNA]</scope>
    <source>
        <strain evidence="11 12">CCUG 69366</strain>
    </source>
</reference>
<dbReference type="PANTHER" id="PTHR33451:SF5">
    <property type="entry name" value="NA+_H+ ANTIPORTER"/>
    <property type="match status" value="1"/>
</dbReference>
<organism evidence="11 12">
    <name type="scientific">Corynebacterium alimapuense</name>
    <dbReference type="NCBI Taxonomy" id="1576874"/>
    <lineage>
        <taxon>Bacteria</taxon>
        <taxon>Bacillati</taxon>
        <taxon>Actinomycetota</taxon>
        <taxon>Actinomycetes</taxon>
        <taxon>Mycobacteriales</taxon>
        <taxon>Corynebacteriaceae</taxon>
        <taxon>Corynebacterium</taxon>
    </lineage>
</organism>
<keyword evidence="5 9" id="KW-0812">Transmembrane</keyword>
<evidence type="ECO:0000313" key="12">
    <source>
        <dbReference type="Proteomes" id="UP000266975"/>
    </source>
</evidence>
<feature type="transmembrane region" description="Helical" evidence="9">
    <location>
        <begin position="20"/>
        <end position="42"/>
    </location>
</feature>
<evidence type="ECO:0000259" key="10">
    <source>
        <dbReference type="Pfam" id="PF03553"/>
    </source>
</evidence>
<feature type="transmembrane region" description="Helical" evidence="9">
    <location>
        <begin position="86"/>
        <end position="112"/>
    </location>
</feature>
<feature type="domain" description="Na+/H+ antiporter NhaC-like C-terminal" evidence="10">
    <location>
        <begin position="250"/>
        <end position="423"/>
    </location>
</feature>
<evidence type="ECO:0000256" key="6">
    <source>
        <dbReference type="ARBA" id="ARBA00022989"/>
    </source>
</evidence>
<feature type="transmembrane region" description="Helical" evidence="9">
    <location>
        <begin position="413"/>
        <end position="433"/>
    </location>
</feature>
<evidence type="ECO:0000256" key="8">
    <source>
        <dbReference type="ARBA" id="ARBA00038435"/>
    </source>
</evidence>
<sequence>MPADETTPTNTSGEPLIRMYGGPIMALVPALVLVGVLIWLSVAERADLSTFWVGGFAAIVVGLLLTRTPRAFAESIIRGLSDNTGAVIITAYLFAGVFGSMLAGGGLVNGLLWVGVSANLHGALFAILAFFLTCVFAAGTGSSVAAALALIPVLYPVGVALGADPTMLAVAVLAGGAFGDNIAPISDTTITSSYTAKATMADVVKSRLPLSLISAAITIGILAIFGGGGEVTTNRIDVDANPLGLLMIIPFGVVIYLAIRRYHIIIALTWGILSAIGIGVVTGLLKVTEIFSIPAERGDSTGLIQDGIASITGAIVLVLFILALAQVLADSGFMNQVLQRLEKKATRGVRSAELAISGITLLFTIPLGANAPAILLVGPTIGRPLGVRHNLAPARIANLMDCAANTVFYMLPWHNAVIIWYATVLATATQYGLPSISIGAALLNPYAWSLLVVLLFSILTGWNRRYATAADEVPKI</sequence>
<gene>
    <name evidence="11" type="ORF">C5L39_06495</name>
</gene>
<evidence type="ECO:0000256" key="5">
    <source>
        <dbReference type="ARBA" id="ARBA00022692"/>
    </source>
</evidence>
<comment type="subcellular location">
    <subcellularLocation>
        <location evidence="1">Cell membrane</location>
        <topology evidence="1">Multi-pass membrane protein</topology>
    </subcellularLocation>
</comment>
<comment type="caution">
    <text evidence="11">The sequence shown here is derived from an EMBL/GenBank/DDBJ whole genome shotgun (WGS) entry which is preliminary data.</text>
</comment>
<feature type="transmembrane region" description="Helical" evidence="9">
    <location>
        <begin position="354"/>
        <end position="377"/>
    </location>
</feature>
<keyword evidence="2" id="KW-0813">Transport</keyword>
<protein>
    <submittedName>
        <fullName evidence="11">Sodium:proton antiporter</fullName>
    </submittedName>
</protein>
<dbReference type="InterPro" id="IPR018461">
    <property type="entry name" value="Na/H_Antiport_NhaC-like_C"/>
</dbReference>
<evidence type="ECO:0000313" key="11">
    <source>
        <dbReference type="EMBL" id="RNE49071.1"/>
    </source>
</evidence>
<evidence type="ECO:0000256" key="3">
    <source>
        <dbReference type="ARBA" id="ARBA00022449"/>
    </source>
</evidence>
<accession>A0A3M8K771</accession>
<proteinExistence type="inferred from homology"/>
<name>A0A3M8K771_9CORY</name>
<evidence type="ECO:0000256" key="2">
    <source>
        <dbReference type="ARBA" id="ARBA00022448"/>
    </source>
</evidence>
<feature type="transmembrane region" description="Helical" evidence="9">
    <location>
        <begin position="445"/>
        <end position="462"/>
    </location>
</feature>
<dbReference type="Pfam" id="PF03553">
    <property type="entry name" value="Na_H_antiporter"/>
    <property type="match status" value="2"/>
</dbReference>
<comment type="similarity">
    <text evidence="8">Belongs to the NhaC Na(+)/H(+) (TC 2.A.35) antiporter family.</text>
</comment>
<dbReference type="AlphaFoldDB" id="A0A3M8K771"/>
<dbReference type="InterPro" id="IPR052180">
    <property type="entry name" value="NhaC_Na-H+_Antiporter"/>
</dbReference>
<evidence type="ECO:0000256" key="7">
    <source>
        <dbReference type="ARBA" id="ARBA00023136"/>
    </source>
</evidence>
<keyword evidence="4" id="KW-1003">Cell membrane</keyword>
<evidence type="ECO:0000256" key="9">
    <source>
        <dbReference type="SAM" id="Phobius"/>
    </source>
</evidence>
<dbReference type="GO" id="GO:0015297">
    <property type="term" value="F:antiporter activity"/>
    <property type="evidence" value="ECO:0007669"/>
    <property type="project" value="UniProtKB-KW"/>
</dbReference>
<feature type="transmembrane region" description="Helical" evidence="9">
    <location>
        <begin position="240"/>
        <end position="259"/>
    </location>
</feature>